<evidence type="ECO:0000313" key="17">
    <source>
        <dbReference type="RefSeq" id="XP_030767188.1"/>
    </source>
</evidence>
<feature type="transmembrane region" description="Helical" evidence="14">
    <location>
        <begin position="356"/>
        <end position="377"/>
    </location>
</feature>
<dbReference type="GO" id="GO:0004767">
    <property type="term" value="F:sphingomyelin phosphodiesterase activity"/>
    <property type="evidence" value="ECO:0007669"/>
    <property type="project" value="UniProtKB-EC"/>
</dbReference>
<accession>A0A6J2YSV4</accession>
<keyword evidence="11 14" id="KW-1133">Transmembrane helix</keyword>
<dbReference type="GO" id="GO:0016020">
    <property type="term" value="C:membrane"/>
    <property type="evidence" value="ECO:0007669"/>
    <property type="project" value="UniProtKB-SubCell"/>
</dbReference>
<dbReference type="Pfam" id="PF03372">
    <property type="entry name" value="Exo_endo_phos"/>
    <property type="match status" value="1"/>
</dbReference>
<dbReference type="InParanoid" id="A0A6J2YSV4"/>
<name>A0A6J2YSV4_SITOR</name>
<dbReference type="PANTHER" id="PTHR16320:SF24">
    <property type="entry name" value="PHOSPHODIESTERASE, PUTATIVE-RELATED"/>
    <property type="match status" value="1"/>
</dbReference>
<reference evidence="17" key="1">
    <citation type="submission" date="2025-08" db="UniProtKB">
        <authorList>
            <consortium name="RefSeq"/>
        </authorList>
    </citation>
    <scope>IDENTIFICATION</scope>
    <source>
        <tissue evidence="17">Gonads</tissue>
    </source>
</reference>
<evidence type="ECO:0000256" key="14">
    <source>
        <dbReference type="SAM" id="Phobius"/>
    </source>
</evidence>
<dbReference type="EC" id="3.1.4.12" evidence="5"/>
<comment type="pathway">
    <text evidence="2">Lipid metabolism; sphingolipid metabolism.</text>
</comment>
<evidence type="ECO:0000256" key="11">
    <source>
        <dbReference type="ARBA" id="ARBA00022989"/>
    </source>
</evidence>
<keyword evidence="6 14" id="KW-0812">Transmembrane</keyword>
<feature type="transmembrane region" description="Helical" evidence="14">
    <location>
        <begin position="321"/>
        <end position="344"/>
    </location>
</feature>
<evidence type="ECO:0000259" key="15">
    <source>
        <dbReference type="Pfam" id="PF03372"/>
    </source>
</evidence>
<dbReference type="PANTHER" id="PTHR16320">
    <property type="entry name" value="SPHINGOMYELINASE FAMILY MEMBER"/>
    <property type="match status" value="1"/>
</dbReference>
<evidence type="ECO:0000256" key="6">
    <source>
        <dbReference type="ARBA" id="ARBA00022692"/>
    </source>
</evidence>
<evidence type="ECO:0000256" key="13">
    <source>
        <dbReference type="ARBA" id="ARBA00023136"/>
    </source>
</evidence>
<keyword evidence="13 14" id="KW-0472">Membrane</keyword>
<dbReference type="OrthoDB" id="387657at2759"/>
<evidence type="ECO:0000256" key="7">
    <source>
        <dbReference type="ARBA" id="ARBA00022723"/>
    </source>
</evidence>
<dbReference type="Gene3D" id="3.60.10.10">
    <property type="entry name" value="Endonuclease/exonuclease/phosphatase"/>
    <property type="match status" value="1"/>
</dbReference>
<dbReference type="InterPro" id="IPR005135">
    <property type="entry name" value="Endo/exonuclease/phosphatase"/>
</dbReference>
<proteinExistence type="inferred from homology"/>
<dbReference type="SUPFAM" id="SSF56219">
    <property type="entry name" value="DNase I-like"/>
    <property type="match status" value="1"/>
</dbReference>
<dbReference type="RefSeq" id="XP_030767188.1">
    <property type="nucleotide sequence ID" value="XM_030911328.1"/>
</dbReference>
<protein>
    <recommendedName>
        <fullName evidence="5">sphingomyelin phosphodiesterase</fullName>
        <ecNumber evidence="5">3.1.4.12</ecNumber>
    </recommendedName>
</protein>
<gene>
    <name evidence="17" type="primary">LOC115890959</name>
</gene>
<dbReference type="InterPro" id="IPR038772">
    <property type="entry name" value="Sph/SMPD2-like"/>
</dbReference>
<keyword evidence="8" id="KW-0378">Hydrolase</keyword>
<evidence type="ECO:0000313" key="16">
    <source>
        <dbReference type="Proteomes" id="UP000504635"/>
    </source>
</evidence>
<keyword evidence="9" id="KW-0460">Magnesium</keyword>
<keyword evidence="7" id="KW-0479">Metal-binding</keyword>
<keyword evidence="10" id="KW-0746">Sphingolipid metabolism</keyword>
<dbReference type="FunCoup" id="A0A6J2YSV4">
    <property type="interactions" value="328"/>
</dbReference>
<dbReference type="KEGG" id="soy:115890959"/>
<dbReference type="Proteomes" id="UP000504635">
    <property type="component" value="Unplaced"/>
</dbReference>
<keyword evidence="16" id="KW-1185">Reference proteome</keyword>
<dbReference type="GeneID" id="115890959"/>
<dbReference type="InterPro" id="IPR036691">
    <property type="entry name" value="Endo/exonu/phosph_ase_sf"/>
</dbReference>
<evidence type="ECO:0000256" key="3">
    <source>
        <dbReference type="ARBA" id="ARBA00004991"/>
    </source>
</evidence>
<evidence type="ECO:0000256" key="5">
    <source>
        <dbReference type="ARBA" id="ARBA00012369"/>
    </source>
</evidence>
<evidence type="ECO:0000256" key="2">
    <source>
        <dbReference type="ARBA" id="ARBA00004760"/>
    </source>
</evidence>
<organism evidence="16 17">
    <name type="scientific">Sitophilus oryzae</name>
    <name type="common">Rice weevil</name>
    <name type="synonym">Curculio oryzae</name>
    <dbReference type="NCBI Taxonomy" id="7048"/>
    <lineage>
        <taxon>Eukaryota</taxon>
        <taxon>Metazoa</taxon>
        <taxon>Ecdysozoa</taxon>
        <taxon>Arthropoda</taxon>
        <taxon>Hexapoda</taxon>
        <taxon>Insecta</taxon>
        <taxon>Pterygota</taxon>
        <taxon>Neoptera</taxon>
        <taxon>Endopterygota</taxon>
        <taxon>Coleoptera</taxon>
        <taxon>Polyphaga</taxon>
        <taxon>Cucujiformia</taxon>
        <taxon>Curculionidae</taxon>
        <taxon>Dryophthorinae</taxon>
        <taxon>Sitophilus</taxon>
    </lineage>
</organism>
<feature type="domain" description="Endonuclease/exonuclease/phosphatase" evidence="15">
    <location>
        <begin position="9"/>
        <end position="273"/>
    </location>
</feature>
<comment type="similarity">
    <text evidence="4">Belongs to the neutral sphingomyelinase family.</text>
</comment>
<evidence type="ECO:0000256" key="12">
    <source>
        <dbReference type="ARBA" id="ARBA00023098"/>
    </source>
</evidence>
<comment type="subcellular location">
    <subcellularLocation>
        <location evidence="1">Membrane</location>
        <topology evidence="1">Multi-pass membrane protein</topology>
    </subcellularLocation>
</comment>
<evidence type="ECO:0000256" key="1">
    <source>
        <dbReference type="ARBA" id="ARBA00004141"/>
    </source>
</evidence>
<dbReference type="GO" id="GO:0006665">
    <property type="term" value="P:sphingolipid metabolic process"/>
    <property type="evidence" value="ECO:0007669"/>
    <property type="project" value="UniProtKB-KW"/>
</dbReference>
<dbReference type="GO" id="GO:0046872">
    <property type="term" value="F:metal ion binding"/>
    <property type="evidence" value="ECO:0007669"/>
    <property type="project" value="UniProtKB-KW"/>
</dbReference>
<evidence type="ECO:0000256" key="8">
    <source>
        <dbReference type="ARBA" id="ARBA00022801"/>
    </source>
</evidence>
<sequence length="405" mass="46042">MTTNFKVFTLNCWALAVVSKNRKSRILAIAEVLSSSEFDVVCLQEIWTDRDYQLIRNIVSSVLPYSHYFYSGVTGSGICILSKHQIEETFFHQWSVNGYIHKLHHGDWWGGKGVGLCRLKVESETDTFYVNVYSAHLHAEYNRASDDYQAHRVLQAYDTAQFILLTSSSADLVVLAGDLNTEPGDLSYRVILTMPGMTDAYMQSGNLSQDMYATCESYKNSYTPRSLIKDKVLGKRIDYIMYHPGSNVKVDVKNYSQPLPDRVPNKSYSYSDHEAVMVELNISRDIKSSRNMPDDTIKWAVLEEGIMLCKEAQKSIARTRVLYWLGVILLFPLLLLSLIVPAVVNTRFFDSYPALFSVLRVVLTVLTIFCFLMATLWSKIEMHGVKSGKLAMQVSLKKLQTNHDS</sequence>
<keyword evidence="12" id="KW-0443">Lipid metabolism</keyword>
<evidence type="ECO:0000256" key="4">
    <source>
        <dbReference type="ARBA" id="ARBA00006335"/>
    </source>
</evidence>
<comment type="pathway">
    <text evidence="3">Sphingolipid metabolism.</text>
</comment>
<evidence type="ECO:0000256" key="9">
    <source>
        <dbReference type="ARBA" id="ARBA00022842"/>
    </source>
</evidence>
<dbReference type="AlphaFoldDB" id="A0A6J2YSV4"/>
<evidence type="ECO:0000256" key="10">
    <source>
        <dbReference type="ARBA" id="ARBA00022919"/>
    </source>
</evidence>